<feature type="transmembrane region" description="Helical" evidence="6">
    <location>
        <begin position="233"/>
        <end position="252"/>
    </location>
</feature>
<feature type="transmembrane region" description="Helical" evidence="6">
    <location>
        <begin position="160"/>
        <end position="181"/>
    </location>
</feature>
<comment type="caution">
    <text evidence="8">The sequence shown here is derived from an EMBL/GenBank/DDBJ whole genome shotgun (WGS) entry which is preliminary data.</text>
</comment>
<dbReference type="RefSeq" id="WP_290113381.1">
    <property type="nucleotide sequence ID" value="NZ_JAUEPL010000029.1"/>
</dbReference>
<dbReference type="Proteomes" id="UP001174050">
    <property type="component" value="Unassembled WGS sequence"/>
</dbReference>
<keyword evidence="2 6" id="KW-0812">Transmembrane</keyword>
<evidence type="ECO:0000256" key="5">
    <source>
        <dbReference type="SAM" id="MobiDB-lite"/>
    </source>
</evidence>
<dbReference type="PANTHER" id="PTHR37422:SF13">
    <property type="entry name" value="LIPOPOLYSACCHARIDE BIOSYNTHESIS PROTEIN PA4999-RELATED"/>
    <property type="match status" value="1"/>
</dbReference>
<feature type="compositionally biased region" description="Basic and acidic residues" evidence="5">
    <location>
        <begin position="471"/>
        <end position="481"/>
    </location>
</feature>
<evidence type="ECO:0000313" key="9">
    <source>
        <dbReference type="Proteomes" id="UP001174050"/>
    </source>
</evidence>
<feature type="transmembrane region" description="Helical" evidence="6">
    <location>
        <begin position="36"/>
        <end position="51"/>
    </location>
</feature>
<dbReference type="InterPro" id="IPR051533">
    <property type="entry name" value="WaaL-like"/>
</dbReference>
<feature type="transmembrane region" description="Helical" evidence="6">
    <location>
        <begin position="63"/>
        <end position="81"/>
    </location>
</feature>
<comment type="subcellular location">
    <subcellularLocation>
        <location evidence="1">Membrane</location>
        <topology evidence="1">Multi-pass membrane protein</topology>
    </subcellularLocation>
</comment>
<accession>A0ABT7ZAR5</accession>
<keyword evidence="8" id="KW-0436">Ligase</keyword>
<gene>
    <name evidence="8" type="ORF">QWM81_19160</name>
</gene>
<proteinExistence type="predicted"/>
<evidence type="ECO:0000256" key="4">
    <source>
        <dbReference type="ARBA" id="ARBA00023136"/>
    </source>
</evidence>
<evidence type="ECO:0000256" key="6">
    <source>
        <dbReference type="SAM" id="Phobius"/>
    </source>
</evidence>
<evidence type="ECO:0000259" key="7">
    <source>
        <dbReference type="Pfam" id="PF04932"/>
    </source>
</evidence>
<dbReference type="EMBL" id="JAUEPL010000029">
    <property type="protein sequence ID" value="MDN3296141.1"/>
    <property type="molecule type" value="Genomic_DNA"/>
</dbReference>
<name>A0ABT7ZAR5_9ACTN</name>
<sequence length="481" mass="48634">MAVPRWAPLVPLLAVVALLLVPPPRGEQGTGTVADAASAVLVAFCVVRLVRDRDRARARPLSRTAAVVLGLPVLGVCAAAVASNDPASSLPGVARYLQVFVLVPAAVVLLVRDRRDFALVAWAVIGLALVQGAVGVVQYLTGTGASYQGEDVRAVGTFGATDVLGMAAVVAFGLVAAVGMALGTAGRARAVAVCCAGLLAVPLVVSFSRGAWIATVVACGVLLALSGLRRAVWAGLAAGAVGVVLVAGLGVGSRMVEERVASISQVTAAPDQSVTDRYTMWAAAASMWRAEPLTGVGLKGFPQYRDGHASLALSSGSDTAGAGSGFQRQPLLSPHNMYLLLLGEQGLLGLATVAGSWLALLACGLRRLWGLRGLRRLPGAECGLVAVGLLVWQLVDFTYADIGGPATVLTGLVLGLAAWWALSPHGAGTPGDAGPVPATPGAAAPAGVAGPGVPTSDAARPSPDRTCAVDTGRHREVRPRG</sequence>
<feature type="transmembrane region" description="Helical" evidence="6">
    <location>
        <begin position="188"/>
        <end position="205"/>
    </location>
</feature>
<keyword evidence="3 6" id="KW-1133">Transmembrane helix</keyword>
<dbReference type="Pfam" id="PF04932">
    <property type="entry name" value="Wzy_C"/>
    <property type="match status" value="1"/>
</dbReference>
<dbReference type="PANTHER" id="PTHR37422">
    <property type="entry name" value="TEICHURONIC ACID BIOSYNTHESIS PROTEIN TUAE"/>
    <property type="match status" value="1"/>
</dbReference>
<evidence type="ECO:0000256" key="2">
    <source>
        <dbReference type="ARBA" id="ARBA00022692"/>
    </source>
</evidence>
<evidence type="ECO:0000256" key="1">
    <source>
        <dbReference type="ARBA" id="ARBA00004141"/>
    </source>
</evidence>
<evidence type="ECO:0000256" key="3">
    <source>
        <dbReference type="ARBA" id="ARBA00022989"/>
    </source>
</evidence>
<feature type="compositionally biased region" description="Low complexity" evidence="5">
    <location>
        <begin position="430"/>
        <end position="455"/>
    </location>
</feature>
<feature type="region of interest" description="Disordered" evidence="5">
    <location>
        <begin position="430"/>
        <end position="481"/>
    </location>
</feature>
<feature type="transmembrane region" description="Helical" evidence="6">
    <location>
        <begin position="118"/>
        <end position="140"/>
    </location>
</feature>
<dbReference type="GO" id="GO:0016874">
    <property type="term" value="F:ligase activity"/>
    <property type="evidence" value="ECO:0007669"/>
    <property type="project" value="UniProtKB-KW"/>
</dbReference>
<protein>
    <submittedName>
        <fullName evidence="8">O-antigen ligase family protein</fullName>
    </submittedName>
</protein>
<organism evidence="8 9">
    <name type="scientific">Streptomyces ficellus</name>
    <dbReference type="NCBI Taxonomy" id="1977088"/>
    <lineage>
        <taxon>Bacteria</taxon>
        <taxon>Bacillati</taxon>
        <taxon>Actinomycetota</taxon>
        <taxon>Actinomycetes</taxon>
        <taxon>Kitasatosporales</taxon>
        <taxon>Streptomycetaceae</taxon>
        <taxon>Streptomyces</taxon>
    </lineage>
</organism>
<dbReference type="InterPro" id="IPR007016">
    <property type="entry name" value="O-antigen_ligase-rel_domated"/>
</dbReference>
<feature type="transmembrane region" description="Helical" evidence="6">
    <location>
        <begin position="346"/>
        <end position="365"/>
    </location>
</feature>
<feature type="domain" description="O-antigen ligase-related" evidence="7">
    <location>
        <begin position="197"/>
        <end position="352"/>
    </location>
</feature>
<evidence type="ECO:0000313" key="8">
    <source>
        <dbReference type="EMBL" id="MDN3296141.1"/>
    </source>
</evidence>
<keyword evidence="4 6" id="KW-0472">Membrane</keyword>
<reference evidence="8" key="1">
    <citation type="submission" date="2023-06" db="EMBL/GenBank/DDBJ databases">
        <title>WGS-Sequencing of Streptomyces ficellus isolate 21 collected from sand in Gara Djebilet Iron Mine in Algeria.</title>
        <authorList>
            <person name="Zegers G.P."/>
            <person name="Gomez A."/>
            <person name="Gueddou A."/>
            <person name="Zahara A.F."/>
            <person name="Worth M."/>
            <person name="Sevigny J.L."/>
            <person name="Tisa L."/>
        </authorList>
    </citation>
    <scope>NUCLEOTIDE SEQUENCE</scope>
    <source>
        <strain evidence="8">AS11</strain>
    </source>
</reference>
<keyword evidence="9" id="KW-1185">Reference proteome</keyword>
<feature type="transmembrane region" description="Helical" evidence="6">
    <location>
        <begin position="93"/>
        <end position="111"/>
    </location>
</feature>